<dbReference type="Pfam" id="PF22942">
    <property type="entry name" value="DUF7025"/>
    <property type="match status" value="1"/>
</dbReference>
<protein>
    <recommendedName>
        <fullName evidence="2">AAA+ ATPase domain-containing protein</fullName>
    </recommendedName>
</protein>
<gene>
    <name evidence="3" type="ORF">DHEL01_v208543</name>
</gene>
<proteinExistence type="predicted"/>
<dbReference type="InParanoid" id="A0A2P5HS21"/>
<organism evidence="3 4">
    <name type="scientific">Diaporthe helianthi</name>
    <dbReference type="NCBI Taxonomy" id="158607"/>
    <lineage>
        <taxon>Eukaryota</taxon>
        <taxon>Fungi</taxon>
        <taxon>Dikarya</taxon>
        <taxon>Ascomycota</taxon>
        <taxon>Pezizomycotina</taxon>
        <taxon>Sordariomycetes</taxon>
        <taxon>Sordariomycetidae</taxon>
        <taxon>Diaporthales</taxon>
        <taxon>Diaporthaceae</taxon>
        <taxon>Diaporthe</taxon>
    </lineage>
</organism>
<feature type="region of interest" description="Disordered" evidence="1">
    <location>
        <begin position="134"/>
        <end position="154"/>
    </location>
</feature>
<dbReference type="InterPro" id="IPR003959">
    <property type="entry name" value="ATPase_AAA_core"/>
</dbReference>
<dbReference type="EMBL" id="MAVT02000869">
    <property type="protein sequence ID" value="POS73064.1"/>
    <property type="molecule type" value="Genomic_DNA"/>
</dbReference>
<feature type="compositionally biased region" description="Basic residues" evidence="1">
    <location>
        <begin position="976"/>
        <end position="986"/>
    </location>
</feature>
<feature type="region of interest" description="Disordered" evidence="1">
    <location>
        <begin position="912"/>
        <end position="997"/>
    </location>
</feature>
<feature type="region of interest" description="Disordered" evidence="1">
    <location>
        <begin position="214"/>
        <end position="254"/>
    </location>
</feature>
<feature type="compositionally biased region" description="Basic and acidic residues" evidence="1">
    <location>
        <begin position="136"/>
        <end position="148"/>
    </location>
</feature>
<dbReference type="InterPro" id="IPR056599">
    <property type="entry name" value="AAA_lid_fung"/>
</dbReference>
<dbReference type="SUPFAM" id="SSF52540">
    <property type="entry name" value="P-loop containing nucleoside triphosphate hydrolases"/>
    <property type="match status" value="1"/>
</dbReference>
<evidence type="ECO:0000259" key="2">
    <source>
        <dbReference type="SMART" id="SM00382"/>
    </source>
</evidence>
<dbReference type="SMART" id="SM00382">
    <property type="entry name" value="AAA"/>
    <property type="match status" value="1"/>
</dbReference>
<dbReference type="Proteomes" id="UP000094444">
    <property type="component" value="Unassembled WGS sequence"/>
</dbReference>
<feature type="compositionally biased region" description="Basic and acidic residues" evidence="1">
    <location>
        <begin position="961"/>
        <end position="975"/>
    </location>
</feature>
<dbReference type="PANTHER" id="PTHR46411:SF2">
    <property type="entry name" value="AAA+ ATPASE DOMAIN-CONTAINING PROTEIN"/>
    <property type="match status" value="1"/>
</dbReference>
<dbReference type="Gene3D" id="3.40.50.300">
    <property type="entry name" value="P-loop containing nucleotide triphosphate hydrolases"/>
    <property type="match status" value="1"/>
</dbReference>
<evidence type="ECO:0000256" key="1">
    <source>
        <dbReference type="SAM" id="MobiDB-lite"/>
    </source>
</evidence>
<feature type="compositionally biased region" description="Basic and acidic residues" evidence="1">
    <location>
        <begin position="1"/>
        <end position="33"/>
    </location>
</feature>
<name>A0A2P5HS21_DIAHE</name>
<sequence length="997" mass="113398">MAHDKNTPNQEKQDTEANMPEDDRGASSDDESGHAQGPNIDSNNNLAEWTSKFTKYITTLEDRVKELESKVDVEEETPSKKRRRNRASTETVQFFLASDEPRLERGATKDTRFKAKGTFMSEVDANPLIRVLYRKTGPDPDGSHEPEQHTPSPGDIDMLEIRICSKPIANFVNENLEFEFSRNGLLHFTKPFRTLVRVFPAIRDRLKKLESIHAPADVTEPAPTPSEPVHQPLTTAESSASSEVSPTRPRTVHSGGLESKASYHDFLNLFNFLNSYFSTALALYDDYVHARRAKVSFENLWMLFDVGDIVYTASKKEGYKLHHSTDATVTQYTTKGTLLPQAYKVLGTLGGIPLKKSLDQDFDLADMNGSPGSQKGVVGSNKDKLSPLLVFCYYLDFNGLQIQDIRDAFRFPAFDGEKDVTSLDGYPMRYKTKSTEIGDDLDARGRAFIDLMVVRHKRYDGLTITEQKEEVKGDVIIDMEITLRGRPWYARTIGNSIEESWYTKLTKEILEVPKRTCSHTRCHEHGCVKDVYVEQQKRIFNNVWLDLDAKMEENDLMRINTEEHVKRCKMVMERENLLALFPGVVSGYSLRNRKWVRLDITQLQDVTYQDGWSDLVLPKGHKKMVQAMVKTFATKSRLRTSQSEVETSAGDADRLGFDLVKQKGQGCIILLHGAPGVGKTSTAECVAAHTRRPLFPITSGDIGFSPEDIENRLQENFDLAHKWGCVLLLDEADVFLTKRNKEDIKRNGLVSVFLRVLEYYSGILILTTNRVGAFDEAFHSRIHLSLFYPSLNLKKSMKIFETNFRRIDKHNQDREKRQDAPMRIEDNKIRRYWKNNHEVLKWNGRQIRNAFQTAMALADFEAREEDTSPIITVKHFQTIANASVDFANYMTRVHGYEQERIVEMDKTRLGHNPEIVRGLKGVESESSSSESDGSGSKDVSSESSDEEEKSRRKSKKKKTKEKGAKKDKSKKEDKGKKKSISSKGRSRKSDGSESEGD</sequence>
<dbReference type="CDD" id="cd19481">
    <property type="entry name" value="RecA-like_protease"/>
    <property type="match status" value="1"/>
</dbReference>
<accession>A0A2P5HS21</accession>
<dbReference type="AlphaFoldDB" id="A0A2P5HS21"/>
<dbReference type="GO" id="GO:0005524">
    <property type="term" value="F:ATP binding"/>
    <property type="evidence" value="ECO:0007669"/>
    <property type="project" value="InterPro"/>
</dbReference>
<feature type="region of interest" description="Disordered" evidence="1">
    <location>
        <begin position="1"/>
        <end position="47"/>
    </location>
</feature>
<dbReference type="PANTHER" id="PTHR46411">
    <property type="entry name" value="FAMILY ATPASE, PUTATIVE-RELATED"/>
    <property type="match status" value="1"/>
</dbReference>
<reference evidence="3" key="1">
    <citation type="submission" date="2017-09" db="EMBL/GenBank/DDBJ databases">
        <title>Polyketide synthases of a Diaporthe helianthi virulent isolate.</title>
        <authorList>
            <person name="Baroncelli R."/>
        </authorList>
    </citation>
    <scope>NUCLEOTIDE SEQUENCE [LARGE SCALE GENOMIC DNA]</scope>
    <source>
        <strain evidence="3">7/96</strain>
    </source>
</reference>
<keyword evidence="4" id="KW-1185">Reference proteome</keyword>
<dbReference type="InterPro" id="IPR003593">
    <property type="entry name" value="AAA+_ATPase"/>
</dbReference>
<dbReference type="InterPro" id="IPR027417">
    <property type="entry name" value="P-loop_NTPase"/>
</dbReference>
<feature type="compositionally biased region" description="Low complexity" evidence="1">
    <location>
        <begin position="924"/>
        <end position="942"/>
    </location>
</feature>
<dbReference type="Pfam" id="PF00004">
    <property type="entry name" value="AAA"/>
    <property type="match status" value="1"/>
</dbReference>
<feature type="compositionally biased region" description="Basic residues" evidence="1">
    <location>
        <begin position="951"/>
        <end position="960"/>
    </location>
</feature>
<feature type="compositionally biased region" description="Low complexity" evidence="1">
    <location>
        <begin position="234"/>
        <end position="243"/>
    </location>
</feature>
<feature type="region of interest" description="Disordered" evidence="1">
    <location>
        <begin position="66"/>
        <end position="89"/>
    </location>
</feature>
<dbReference type="OrthoDB" id="10042665at2759"/>
<comment type="caution">
    <text evidence="3">The sequence shown here is derived from an EMBL/GenBank/DDBJ whole genome shotgun (WGS) entry which is preliminary data.</text>
</comment>
<dbReference type="GO" id="GO:0016887">
    <property type="term" value="F:ATP hydrolysis activity"/>
    <property type="evidence" value="ECO:0007669"/>
    <property type="project" value="InterPro"/>
</dbReference>
<feature type="domain" description="AAA+ ATPase" evidence="2">
    <location>
        <begin position="665"/>
        <end position="792"/>
    </location>
</feature>
<dbReference type="InterPro" id="IPR054289">
    <property type="entry name" value="DUF7025"/>
</dbReference>
<dbReference type="Pfam" id="PF23232">
    <property type="entry name" value="AAA_lid_13"/>
    <property type="match status" value="1"/>
</dbReference>
<evidence type="ECO:0000313" key="3">
    <source>
        <dbReference type="EMBL" id="POS73064.1"/>
    </source>
</evidence>
<evidence type="ECO:0000313" key="4">
    <source>
        <dbReference type="Proteomes" id="UP000094444"/>
    </source>
</evidence>